<dbReference type="Pfam" id="PF01521">
    <property type="entry name" value="Fe-S_biosyn"/>
    <property type="match status" value="1"/>
</dbReference>
<comment type="caution">
    <text evidence="2">The sequence shown here is derived from an EMBL/GenBank/DDBJ whole genome shotgun (WGS) entry which is preliminary data.</text>
</comment>
<reference evidence="3" key="1">
    <citation type="submission" date="2018-10" db="EMBL/GenBank/DDBJ databases">
        <authorList>
            <person name="Peiro R."/>
            <person name="Begona"/>
            <person name="Cbmso G."/>
            <person name="Lopez M."/>
            <person name="Gonzalez S."/>
            <person name="Sacristan E."/>
            <person name="Castillo E."/>
        </authorList>
    </citation>
    <scope>NUCLEOTIDE SEQUENCE [LARGE SCALE GENOMIC DNA]</scope>
</reference>
<dbReference type="AlphaFoldDB" id="A0A447CQN4"/>
<dbReference type="Proteomes" id="UP000289200">
    <property type="component" value="Unassembled WGS sequence"/>
</dbReference>
<dbReference type="InterPro" id="IPR035903">
    <property type="entry name" value="HesB-like_dom_sf"/>
</dbReference>
<name>A0A447CQN4_9BRAD</name>
<dbReference type="EMBL" id="UWOC01000044">
    <property type="protein sequence ID" value="VCU07488.1"/>
    <property type="molecule type" value="Genomic_DNA"/>
</dbReference>
<dbReference type="OrthoDB" id="9801228at2"/>
<dbReference type="RefSeq" id="WP_129607806.1">
    <property type="nucleotide sequence ID" value="NZ_UWOC01000044.1"/>
</dbReference>
<dbReference type="InterPro" id="IPR016092">
    <property type="entry name" value="ATAP"/>
</dbReference>
<dbReference type="PANTHER" id="PTHR43011:SF1">
    <property type="entry name" value="IRON-SULFUR CLUSTER ASSEMBLY 2 HOMOLOG, MITOCHONDRIAL"/>
    <property type="match status" value="1"/>
</dbReference>
<organism evidence="2 3">
    <name type="scientific">Rhodoplanes serenus</name>
    <dbReference type="NCBI Taxonomy" id="200615"/>
    <lineage>
        <taxon>Bacteria</taxon>
        <taxon>Pseudomonadati</taxon>
        <taxon>Pseudomonadota</taxon>
        <taxon>Alphaproteobacteria</taxon>
        <taxon>Hyphomicrobiales</taxon>
        <taxon>Nitrobacteraceae</taxon>
        <taxon>Rhodoplanes</taxon>
    </lineage>
</organism>
<dbReference type="GO" id="GO:0016226">
    <property type="term" value="P:iron-sulfur cluster assembly"/>
    <property type="evidence" value="ECO:0007669"/>
    <property type="project" value="InterPro"/>
</dbReference>
<dbReference type="GO" id="GO:0051537">
    <property type="term" value="F:2 iron, 2 sulfur cluster binding"/>
    <property type="evidence" value="ECO:0007669"/>
    <property type="project" value="TreeGrafter"/>
</dbReference>
<dbReference type="GO" id="GO:0005506">
    <property type="term" value="F:iron ion binding"/>
    <property type="evidence" value="ECO:0007669"/>
    <property type="project" value="TreeGrafter"/>
</dbReference>
<accession>A0A447CQN4</accession>
<evidence type="ECO:0000313" key="3">
    <source>
        <dbReference type="Proteomes" id="UP000289200"/>
    </source>
</evidence>
<protein>
    <submittedName>
        <fullName evidence="2">Iron-binding protein IscA</fullName>
    </submittedName>
</protein>
<dbReference type="PANTHER" id="PTHR43011">
    <property type="entry name" value="IRON-SULFUR CLUSTER ASSEMBLY 2 HOMOLOG, MITOCHONDRIAL"/>
    <property type="match status" value="1"/>
</dbReference>
<dbReference type="SUPFAM" id="SSF89360">
    <property type="entry name" value="HesB-like domain"/>
    <property type="match status" value="1"/>
</dbReference>
<dbReference type="NCBIfam" id="TIGR00049">
    <property type="entry name" value="iron-sulfur cluster assembly accessory protein"/>
    <property type="match status" value="1"/>
</dbReference>
<gene>
    <name evidence="2" type="primary">iscA_1</name>
    <name evidence="2" type="ORF">RHODGE_RHODGE_00732</name>
</gene>
<evidence type="ECO:0000313" key="2">
    <source>
        <dbReference type="EMBL" id="VCU07488.1"/>
    </source>
</evidence>
<proteinExistence type="predicted"/>
<keyword evidence="3" id="KW-1185">Reference proteome</keyword>
<dbReference type="InterPro" id="IPR000361">
    <property type="entry name" value="ATAP_core_dom"/>
</dbReference>
<dbReference type="GO" id="GO:0051539">
    <property type="term" value="F:4 iron, 4 sulfur cluster binding"/>
    <property type="evidence" value="ECO:0007669"/>
    <property type="project" value="TreeGrafter"/>
</dbReference>
<evidence type="ECO:0000259" key="1">
    <source>
        <dbReference type="Pfam" id="PF01521"/>
    </source>
</evidence>
<dbReference type="Gene3D" id="2.60.300.12">
    <property type="entry name" value="HesB-like domain"/>
    <property type="match status" value="1"/>
</dbReference>
<feature type="domain" description="Core" evidence="1">
    <location>
        <begin position="2"/>
        <end position="102"/>
    </location>
</feature>
<sequence length="105" mass="10800">MITLSSEAAAAVRTAMTRAGKPAAGLRVMIEAGGCAGHKYMIGLDAAPRDDDLVLESEGVTLFVDAQSQPMLDGLTIGFAETLAGKGFTFDNPCRSRCGCGKSCG</sequence>